<proteinExistence type="predicted"/>
<organism evidence="2 3">
    <name type="scientific">Pelomicrobium methylotrophicum</name>
    <dbReference type="NCBI Taxonomy" id="2602750"/>
    <lineage>
        <taxon>Bacteria</taxon>
        <taxon>Pseudomonadati</taxon>
        <taxon>Pseudomonadota</taxon>
        <taxon>Hydrogenophilia</taxon>
        <taxon>Hydrogenophilia incertae sedis</taxon>
        <taxon>Pelomicrobium</taxon>
    </lineage>
</organism>
<reference evidence="2 3" key="1">
    <citation type="submission" date="2019-08" db="EMBL/GenBank/DDBJ databases">
        <title>Pelomicrobium methylotrophicum gen. nov., sp. nov. a moderately thermophilic, facultatively anaerobic, lithoautotrophic and methylotrophic bacterium isolated from a terrestrial mud volcano.</title>
        <authorList>
            <person name="Slobodkina G.B."/>
            <person name="Merkel A.Y."/>
            <person name="Slobodkin A.I."/>
        </authorList>
    </citation>
    <scope>NUCLEOTIDE SEQUENCE [LARGE SCALE GENOMIC DNA]</scope>
    <source>
        <strain evidence="2 3">SM250</strain>
    </source>
</reference>
<name>A0A5C7EPJ8_9PROT</name>
<dbReference type="Proteomes" id="UP000321201">
    <property type="component" value="Unassembled WGS sequence"/>
</dbReference>
<dbReference type="InParanoid" id="A0A5C7EPJ8"/>
<gene>
    <name evidence="2" type="ORF">FR698_00470</name>
</gene>
<dbReference type="AlphaFoldDB" id="A0A5C7EPJ8"/>
<protein>
    <submittedName>
        <fullName evidence="2">DUF1178 family protein</fullName>
    </submittedName>
</protein>
<keyword evidence="3" id="KW-1185">Reference proteome</keyword>
<accession>A0A5C7EPJ8</accession>
<evidence type="ECO:0000313" key="2">
    <source>
        <dbReference type="EMBL" id="TXF13815.1"/>
    </source>
</evidence>
<sequence>MIVYDLVCALEHRFEGWFPSAEEFASQKARGLLTCPVCGDGHIERLPSAPHVSSDVGDRTASRPQTSEARSQRGPTPAQVLAWLLRNCEDVGDRFPEEARRIYYGEAPERSIRGTANREEAEALVEEGIPVVQLPIPNPSDWH</sequence>
<dbReference type="EMBL" id="VPFL01000001">
    <property type="protein sequence ID" value="TXF13815.1"/>
    <property type="molecule type" value="Genomic_DNA"/>
</dbReference>
<dbReference type="InterPro" id="IPR009562">
    <property type="entry name" value="DUF1178"/>
</dbReference>
<evidence type="ECO:0000313" key="3">
    <source>
        <dbReference type="Proteomes" id="UP000321201"/>
    </source>
</evidence>
<dbReference type="PIRSF" id="PIRSF032131">
    <property type="entry name" value="UCP032131"/>
    <property type="match status" value="1"/>
</dbReference>
<feature type="region of interest" description="Disordered" evidence="1">
    <location>
        <begin position="46"/>
        <end position="76"/>
    </location>
</feature>
<dbReference type="RefSeq" id="WP_147798400.1">
    <property type="nucleotide sequence ID" value="NZ_VPFL01000001.1"/>
</dbReference>
<dbReference type="OrthoDB" id="5295943at2"/>
<comment type="caution">
    <text evidence="2">The sequence shown here is derived from an EMBL/GenBank/DDBJ whole genome shotgun (WGS) entry which is preliminary data.</text>
</comment>
<dbReference type="Pfam" id="PF06676">
    <property type="entry name" value="DUF1178"/>
    <property type="match status" value="1"/>
</dbReference>
<evidence type="ECO:0000256" key="1">
    <source>
        <dbReference type="SAM" id="MobiDB-lite"/>
    </source>
</evidence>